<dbReference type="InterPro" id="IPR029039">
    <property type="entry name" value="Flavoprotein-like_sf"/>
</dbReference>
<dbReference type="SUPFAM" id="SSF52218">
    <property type="entry name" value="Flavoproteins"/>
    <property type="match status" value="1"/>
</dbReference>
<accession>A0A4U1I487</accession>
<gene>
    <name evidence="2" type="ORF">FAZ69_16780</name>
</gene>
<dbReference type="Gene3D" id="3.40.50.360">
    <property type="match status" value="1"/>
</dbReference>
<comment type="caution">
    <text evidence="2">The sequence shown here is derived from an EMBL/GenBank/DDBJ whole genome shotgun (WGS) entry which is preliminary data.</text>
</comment>
<dbReference type="OrthoDB" id="9787136at2"/>
<feature type="domain" description="Flavodoxin-like fold" evidence="1">
    <location>
        <begin position="62"/>
        <end position="109"/>
    </location>
</feature>
<evidence type="ECO:0000313" key="2">
    <source>
        <dbReference type="EMBL" id="TKC88086.1"/>
    </source>
</evidence>
<protein>
    <recommendedName>
        <fullName evidence="1">Flavodoxin-like fold domain-containing protein</fullName>
    </recommendedName>
</protein>
<evidence type="ECO:0000259" key="1">
    <source>
        <dbReference type="Pfam" id="PF02525"/>
    </source>
</evidence>
<keyword evidence="3" id="KW-1185">Reference proteome</keyword>
<reference evidence="2 3" key="1">
    <citation type="submission" date="2019-04" db="EMBL/GenBank/DDBJ databases">
        <title>Trinickia sp. 7GSK02, isolated from subtropical forest soil.</title>
        <authorList>
            <person name="Gao Z.-H."/>
            <person name="Qiu L.-H."/>
        </authorList>
    </citation>
    <scope>NUCLEOTIDE SEQUENCE [LARGE SCALE GENOMIC DNA]</scope>
    <source>
        <strain evidence="2 3">7GSK02</strain>
    </source>
</reference>
<proteinExistence type="predicted"/>
<evidence type="ECO:0000313" key="3">
    <source>
        <dbReference type="Proteomes" id="UP000305539"/>
    </source>
</evidence>
<dbReference type="EMBL" id="SWJE01000008">
    <property type="protein sequence ID" value="TKC88086.1"/>
    <property type="molecule type" value="Genomic_DNA"/>
</dbReference>
<name>A0A4U1I487_9BURK</name>
<organism evidence="2 3">
    <name type="scientific">Trinickia terrae</name>
    <dbReference type="NCBI Taxonomy" id="2571161"/>
    <lineage>
        <taxon>Bacteria</taxon>
        <taxon>Pseudomonadati</taxon>
        <taxon>Pseudomonadota</taxon>
        <taxon>Betaproteobacteria</taxon>
        <taxon>Burkholderiales</taxon>
        <taxon>Burkholderiaceae</taxon>
        <taxon>Trinickia</taxon>
    </lineage>
</organism>
<sequence length="125" mass="13509">MARVRLVQVRTASGNVIRRVTDSRCRTQRVSLDVVLEGSSRHRCRRKACCCSGAGTGSDTGLINFSIDSTLKTRIDHIARAGLTFTYTENGPVGPTSGKKACIVLAFGLHRVRPHEVVLARATTG</sequence>
<dbReference type="AlphaFoldDB" id="A0A4U1I487"/>
<dbReference type="Proteomes" id="UP000305539">
    <property type="component" value="Unassembled WGS sequence"/>
</dbReference>
<dbReference type="InterPro" id="IPR003680">
    <property type="entry name" value="Flavodoxin_fold"/>
</dbReference>
<dbReference type="Pfam" id="PF02525">
    <property type="entry name" value="Flavodoxin_2"/>
    <property type="match status" value="1"/>
</dbReference>